<dbReference type="AlphaFoldDB" id="A0A166BDX3"/>
<evidence type="ECO:0000313" key="1">
    <source>
        <dbReference type="EMBL" id="KZT36269.1"/>
    </source>
</evidence>
<keyword evidence="2" id="KW-1185">Reference proteome</keyword>
<protein>
    <submittedName>
        <fullName evidence="1">Uncharacterized protein</fullName>
    </submittedName>
</protein>
<proteinExistence type="predicted"/>
<evidence type="ECO:0000313" key="2">
    <source>
        <dbReference type="Proteomes" id="UP000076798"/>
    </source>
</evidence>
<sequence>MCPIFPPDSLASCPCHLLHCVPLNLRRWTLYFHGGKLIMFTLNCTDQAGGSGYDSRFNLPYISADTILAPRFGGSKSYPVSSCFLGQHRRRIASGIALASFPRRQHAIQLPETSLLLDLSTKKNRIAQSSTATQRGFPADSDHSAIDLITGDPWESSSIKLAHSSS</sequence>
<dbReference type="EMBL" id="KV428112">
    <property type="protein sequence ID" value="KZT36269.1"/>
    <property type="molecule type" value="Genomic_DNA"/>
</dbReference>
<reference evidence="1 2" key="1">
    <citation type="journal article" date="2016" name="Mol. Biol. Evol.">
        <title>Comparative Genomics of Early-Diverging Mushroom-Forming Fungi Provides Insights into the Origins of Lignocellulose Decay Capabilities.</title>
        <authorList>
            <person name="Nagy L.G."/>
            <person name="Riley R."/>
            <person name="Tritt A."/>
            <person name="Adam C."/>
            <person name="Daum C."/>
            <person name="Floudas D."/>
            <person name="Sun H."/>
            <person name="Yadav J.S."/>
            <person name="Pangilinan J."/>
            <person name="Larsson K.H."/>
            <person name="Matsuura K."/>
            <person name="Barry K."/>
            <person name="Labutti K."/>
            <person name="Kuo R."/>
            <person name="Ohm R.A."/>
            <person name="Bhattacharya S.S."/>
            <person name="Shirouzu T."/>
            <person name="Yoshinaga Y."/>
            <person name="Martin F.M."/>
            <person name="Grigoriev I.V."/>
            <person name="Hibbett D.S."/>
        </authorList>
    </citation>
    <scope>NUCLEOTIDE SEQUENCE [LARGE SCALE GENOMIC DNA]</scope>
    <source>
        <strain evidence="1 2">HHB10207 ss-3</strain>
    </source>
</reference>
<gene>
    <name evidence="1" type="ORF">SISSUDRAFT_75454</name>
</gene>
<accession>A0A166BDX3</accession>
<name>A0A166BDX3_9AGAM</name>
<dbReference type="Proteomes" id="UP000076798">
    <property type="component" value="Unassembled WGS sequence"/>
</dbReference>
<organism evidence="1 2">
    <name type="scientific">Sistotremastrum suecicum HHB10207 ss-3</name>
    <dbReference type="NCBI Taxonomy" id="1314776"/>
    <lineage>
        <taxon>Eukaryota</taxon>
        <taxon>Fungi</taxon>
        <taxon>Dikarya</taxon>
        <taxon>Basidiomycota</taxon>
        <taxon>Agaricomycotina</taxon>
        <taxon>Agaricomycetes</taxon>
        <taxon>Sistotremastrales</taxon>
        <taxon>Sistotremastraceae</taxon>
        <taxon>Sistotremastrum</taxon>
    </lineage>
</organism>